<dbReference type="EMBL" id="JAAAIL010002316">
    <property type="protein sequence ID" value="KAG0258326.1"/>
    <property type="molecule type" value="Genomic_DNA"/>
</dbReference>
<keyword evidence="2" id="KW-1185">Reference proteome</keyword>
<sequence length="426" mass="48458">MLSLEGRLLDPYGGVVGDLADVFSALPASLQSLRLNGFRGYSLPLSAQLTVEQRRLYEQSLLYDGQQCRWSPPLPSPPPSLQTLKSLRTIRIVSCRFSNEYLSPLFKRCPNLQTLRIAVIGNGIPTSVARTLRESCPRLNELGLSGRLGFDTELSQMISASTSGWITLSIATRTPYGFEETSSEDSFRRESHFSYASTAALLRHAPTLVNLYLDQAMGFRSHHIHQFLCSAPQLKRFVLMTPGEGNTYDTRLDVNELFGFSEGISMQWACQSLEYFACQIDRLPRPDLHQDALRNPLLPGLELAIQASYPVHRRIYARLAQLTHLKVLILGSRRFYQERLFGNTGLYMSLESGLDMLANLKELEYVDCCQTRTKFWDHDVQQWATENWPKYNVKYDVNEFWQRGGYFDDGTGITQDPFSDSFLFKA</sequence>
<gene>
    <name evidence="1" type="ORF">BGZ95_005004</name>
</gene>
<protein>
    <submittedName>
        <fullName evidence="1">Uncharacterized protein</fullName>
    </submittedName>
</protein>
<dbReference type="SUPFAM" id="SSF52047">
    <property type="entry name" value="RNI-like"/>
    <property type="match status" value="1"/>
</dbReference>
<dbReference type="Proteomes" id="UP001194580">
    <property type="component" value="Unassembled WGS sequence"/>
</dbReference>
<name>A0AAD4H1I0_9FUNG</name>
<accession>A0AAD4H1I0</accession>
<dbReference type="InterPro" id="IPR032675">
    <property type="entry name" value="LRR_dom_sf"/>
</dbReference>
<reference evidence="1" key="1">
    <citation type="journal article" date="2020" name="Fungal Divers.">
        <title>Resolving the Mortierellaceae phylogeny through synthesis of multi-gene phylogenetics and phylogenomics.</title>
        <authorList>
            <person name="Vandepol N."/>
            <person name="Liber J."/>
            <person name="Desiro A."/>
            <person name="Na H."/>
            <person name="Kennedy M."/>
            <person name="Barry K."/>
            <person name="Grigoriev I.V."/>
            <person name="Miller A.N."/>
            <person name="O'Donnell K."/>
            <person name="Stajich J.E."/>
            <person name="Bonito G."/>
        </authorList>
    </citation>
    <scope>NUCLEOTIDE SEQUENCE</scope>
    <source>
        <strain evidence="1">NRRL 28262</strain>
    </source>
</reference>
<evidence type="ECO:0000313" key="2">
    <source>
        <dbReference type="Proteomes" id="UP001194580"/>
    </source>
</evidence>
<organism evidence="1 2">
    <name type="scientific">Linnemannia exigua</name>
    <dbReference type="NCBI Taxonomy" id="604196"/>
    <lineage>
        <taxon>Eukaryota</taxon>
        <taxon>Fungi</taxon>
        <taxon>Fungi incertae sedis</taxon>
        <taxon>Mucoromycota</taxon>
        <taxon>Mortierellomycotina</taxon>
        <taxon>Mortierellomycetes</taxon>
        <taxon>Mortierellales</taxon>
        <taxon>Mortierellaceae</taxon>
        <taxon>Linnemannia</taxon>
    </lineage>
</organism>
<dbReference type="Gene3D" id="3.80.10.10">
    <property type="entry name" value="Ribonuclease Inhibitor"/>
    <property type="match status" value="1"/>
</dbReference>
<evidence type="ECO:0000313" key="1">
    <source>
        <dbReference type="EMBL" id="KAG0258326.1"/>
    </source>
</evidence>
<comment type="caution">
    <text evidence="1">The sequence shown here is derived from an EMBL/GenBank/DDBJ whole genome shotgun (WGS) entry which is preliminary data.</text>
</comment>
<proteinExistence type="predicted"/>
<dbReference type="AlphaFoldDB" id="A0AAD4H1I0"/>